<evidence type="ECO:0000256" key="9">
    <source>
        <dbReference type="SAM" id="Phobius"/>
    </source>
</evidence>
<dbReference type="Gene3D" id="3.40.190.10">
    <property type="entry name" value="Periplasmic binding protein-like II"/>
    <property type="match status" value="1"/>
</dbReference>
<dbReference type="KEGG" id="tnl:113502964"/>
<proteinExistence type="inferred from homology"/>
<keyword evidence="8" id="KW-0325">Glycoprotein</keyword>
<dbReference type="AlphaFoldDB" id="A0A7E5WK88"/>
<dbReference type="OrthoDB" id="6424337at2759"/>
<keyword evidence="7" id="KW-0675">Receptor</keyword>
<dbReference type="FunCoup" id="A0A7E5WK88">
    <property type="interactions" value="13"/>
</dbReference>
<keyword evidence="4 9" id="KW-0812">Transmembrane</keyword>
<feature type="transmembrane region" description="Helical" evidence="9">
    <location>
        <begin position="375"/>
        <end position="391"/>
    </location>
</feature>
<evidence type="ECO:0000256" key="4">
    <source>
        <dbReference type="ARBA" id="ARBA00022692"/>
    </source>
</evidence>
<dbReference type="GO" id="GO:0005886">
    <property type="term" value="C:plasma membrane"/>
    <property type="evidence" value="ECO:0007669"/>
    <property type="project" value="UniProtKB-SubCell"/>
</dbReference>
<reference evidence="13" key="1">
    <citation type="submission" date="2025-08" db="UniProtKB">
        <authorList>
            <consortium name="RefSeq"/>
        </authorList>
    </citation>
    <scope>IDENTIFICATION</scope>
</reference>
<evidence type="ECO:0000256" key="1">
    <source>
        <dbReference type="ARBA" id="ARBA00004651"/>
    </source>
</evidence>
<evidence type="ECO:0000256" key="7">
    <source>
        <dbReference type="ARBA" id="ARBA00023170"/>
    </source>
</evidence>
<evidence type="ECO:0000256" key="3">
    <source>
        <dbReference type="ARBA" id="ARBA00022475"/>
    </source>
</evidence>
<evidence type="ECO:0000256" key="8">
    <source>
        <dbReference type="ARBA" id="ARBA00023180"/>
    </source>
</evidence>
<dbReference type="Gene3D" id="1.10.287.70">
    <property type="match status" value="1"/>
</dbReference>
<dbReference type="GeneID" id="113502964"/>
<evidence type="ECO:0000313" key="13">
    <source>
        <dbReference type="RefSeq" id="XP_026740546.1"/>
    </source>
</evidence>
<dbReference type="PANTHER" id="PTHR42643:SF33">
    <property type="entry name" value="GLUTAMATE RECEPTOR 2-LIKE PROTEIN"/>
    <property type="match status" value="1"/>
</dbReference>
<dbReference type="PANTHER" id="PTHR42643">
    <property type="entry name" value="IONOTROPIC RECEPTOR 20A-RELATED"/>
    <property type="match status" value="1"/>
</dbReference>
<dbReference type="GO" id="GO:0050906">
    <property type="term" value="P:detection of stimulus involved in sensory perception"/>
    <property type="evidence" value="ECO:0007669"/>
    <property type="project" value="UniProtKB-ARBA"/>
</dbReference>
<feature type="transmembrane region" description="Helical" evidence="9">
    <location>
        <begin position="314"/>
        <end position="334"/>
    </location>
</feature>
<dbReference type="RefSeq" id="XP_026740546.1">
    <property type="nucleotide sequence ID" value="XM_026884745.1"/>
</dbReference>
<evidence type="ECO:0000259" key="11">
    <source>
        <dbReference type="Pfam" id="PF24576"/>
    </source>
</evidence>
<feature type="domain" description="Ionotropic glutamate receptor C-terminal" evidence="10">
    <location>
        <begin position="315"/>
        <end position="451"/>
    </location>
</feature>
<feature type="transmembrane region" description="Helical" evidence="9">
    <location>
        <begin position="568"/>
        <end position="592"/>
    </location>
</feature>
<dbReference type="InterPro" id="IPR052192">
    <property type="entry name" value="Insect_Ionotropic_Sensory_Rcpt"/>
</dbReference>
<comment type="subcellular location">
    <subcellularLocation>
        <location evidence="1">Cell membrane</location>
        <topology evidence="1">Multi-pass membrane protein</topology>
    </subcellularLocation>
</comment>
<dbReference type="InterPro" id="IPR001320">
    <property type="entry name" value="Iontro_rcpt_C"/>
</dbReference>
<dbReference type="SUPFAM" id="SSF53850">
    <property type="entry name" value="Periplasmic binding protein-like II"/>
    <property type="match status" value="1"/>
</dbReference>
<dbReference type="Pfam" id="PF24576">
    <property type="entry name" value="IR75A_N"/>
    <property type="match status" value="1"/>
</dbReference>
<sequence length="602" mass="68968">MNLVSNILLTFTIADVSIIIDLFKHKNIKNGIIFHCHDQHLMNNVHRILNDNDIFMTSAKTGFDTYKVTKSYPKVGVILNTACEGWTAVLDSGKFPFQDYFFLIFTEHLSHTTDILSDYPVEVDSDLIIAHNALQLVNFYEVYNTGFKFNGTFNVKHIGHWNSSLFLKASDRRNLQGVFVKTAVIILSSPKIVNQTIEQYMEKPIKSQIKVDTVHRMKYFIMMKFMRDMFNISYDMHRVSTWGYQRNGSFDGMVNALYRGLADIGGAPVFFRIDRGEHVQYISEVWMSRHSFIFRHPKYPRGFYTIYTRPLSDVVWYCVIALLVVTALVLWGMLVVQNNTGDNEDSSLSFAGLVIWGAICQQAVTMNREATSTKLVIFLTFVYAVTLYQYYNATIVSSLLLEPPRDIRTLKDLLHSDLKAGSHDIVYDRDYFKRTTDPIAIKLYQKKMATSPRNNFFAPEEGIAMVKKGGFAFHIDTTVAFPIIKATFKEREICDTNLVQMYPLQRMGVVIRKNSPYKEHIAYGIRKIYEVGLPPRIQSEIDVPMPACAHTPDTSVFCVGIREFSTPILALIIGMVTSVMILIVEIAVSRVFSNRGFVMFRH</sequence>
<keyword evidence="6 9" id="KW-0472">Membrane</keyword>
<dbReference type="GO" id="GO:0015276">
    <property type="term" value="F:ligand-gated monoatomic ion channel activity"/>
    <property type="evidence" value="ECO:0007669"/>
    <property type="project" value="InterPro"/>
</dbReference>
<evidence type="ECO:0000313" key="12">
    <source>
        <dbReference type="Proteomes" id="UP000322000"/>
    </source>
</evidence>
<evidence type="ECO:0000256" key="6">
    <source>
        <dbReference type="ARBA" id="ARBA00023136"/>
    </source>
</evidence>
<comment type="similarity">
    <text evidence="2">Belongs to the glutamate-gated ion channel (TC 1.A.10.1) family.</text>
</comment>
<dbReference type="Pfam" id="PF00060">
    <property type="entry name" value="Lig_chan"/>
    <property type="match status" value="1"/>
</dbReference>
<accession>A0A7E5WK88</accession>
<dbReference type="InterPro" id="IPR057074">
    <property type="entry name" value="IR75A_N"/>
</dbReference>
<evidence type="ECO:0000259" key="10">
    <source>
        <dbReference type="Pfam" id="PF00060"/>
    </source>
</evidence>
<evidence type="ECO:0000256" key="2">
    <source>
        <dbReference type="ARBA" id="ARBA00008685"/>
    </source>
</evidence>
<gene>
    <name evidence="13" type="primary">LOC113502964</name>
</gene>
<feature type="domain" description="Ionotropic receptor 75a N-terminal" evidence="11">
    <location>
        <begin position="15"/>
        <end position="165"/>
    </location>
</feature>
<dbReference type="Proteomes" id="UP000322000">
    <property type="component" value="Chromosome 2"/>
</dbReference>
<keyword evidence="3" id="KW-1003">Cell membrane</keyword>
<protein>
    <submittedName>
        <fullName evidence="13">Ionotropic receptor 75a-like isoform X1</fullName>
    </submittedName>
</protein>
<evidence type="ECO:0000256" key="5">
    <source>
        <dbReference type="ARBA" id="ARBA00022989"/>
    </source>
</evidence>
<keyword evidence="12" id="KW-1185">Reference proteome</keyword>
<dbReference type="InParanoid" id="A0A7E5WK88"/>
<name>A0A7E5WK88_TRINI</name>
<keyword evidence="5 9" id="KW-1133">Transmembrane helix</keyword>
<organism evidence="12 13">
    <name type="scientific">Trichoplusia ni</name>
    <name type="common">Cabbage looper</name>
    <dbReference type="NCBI Taxonomy" id="7111"/>
    <lineage>
        <taxon>Eukaryota</taxon>
        <taxon>Metazoa</taxon>
        <taxon>Ecdysozoa</taxon>
        <taxon>Arthropoda</taxon>
        <taxon>Hexapoda</taxon>
        <taxon>Insecta</taxon>
        <taxon>Pterygota</taxon>
        <taxon>Neoptera</taxon>
        <taxon>Endopterygota</taxon>
        <taxon>Lepidoptera</taxon>
        <taxon>Glossata</taxon>
        <taxon>Ditrysia</taxon>
        <taxon>Noctuoidea</taxon>
        <taxon>Noctuidae</taxon>
        <taxon>Plusiinae</taxon>
        <taxon>Trichoplusia</taxon>
    </lineage>
</organism>